<dbReference type="AlphaFoldDB" id="A0A9P6CU93"/>
<proteinExistence type="predicted"/>
<comment type="caution">
    <text evidence="2">The sequence shown here is derived from an EMBL/GenBank/DDBJ whole genome shotgun (WGS) entry which is preliminary data.</text>
</comment>
<gene>
    <name evidence="2" type="ORF">BDN70DRAFT_937821</name>
</gene>
<reference evidence="2" key="1">
    <citation type="submission" date="2020-11" db="EMBL/GenBank/DDBJ databases">
        <authorList>
            <consortium name="DOE Joint Genome Institute"/>
            <person name="Ahrendt S."/>
            <person name="Riley R."/>
            <person name="Andreopoulos W."/>
            <person name="Labutti K."/>
            <person name="Pangilinan J."/>
            <person name="Ruiz-Duenas F.J."/>
            <person name="Barrasa J.M."/>
            <person name="Sanchez-Garcia M."/>
            <person name="Camarero S."/>
            <person name="Miyauchi S."/>
            <person name="Serrano A."/>
            <person name="Linde D."/>
            <person name="Babiker R."/>
            <person name="Drula E."/>
            <person name="Ayuso-Fernandez I."/>
            <person name="Pacheco R."/>
            <person name="Padilla G."/>
            <person name="Ferreira P."/>
            <person name="Barriuso J."/>
            <person name="Kellner H."/>
            <person name="Castanera R."/>
            <person name="Alfaro M."/>
            <person name="Ramirez L."/>
            <person name="Pisabarro A.G."/>
            <person name="Kuo A."/>
            <person name="Tritt A."/>
            <person name="Lipzen A."/>
            <person name="He G."/>
            <person name="Yan M."/>
            <person name="Ng V."/>
            <person name="Cullen D."/>
            <person name="Martin F."/>
            <person name="Rosso M.-N."/>
            <person name="Henrissat B."/>
            <person name="Hibbett D."/>
            <person name="Martinez A.T."/>
            <person name="Grigoriev I.V."/>
        </authorList>
    </citation>
    <scope>NUCLEOTIDE SEQUENCE</scope>
    <source>
        <strain evidence="2">CIRM-BRFM 674</strain>
    </source>
</reference>
<feature type="region of interest" description="Disordered" evidence="1">
    <location>
        <begin position="332"/>
        <end position="357"/>
    </location>
</feature>
<dbReference type="SUPFAM" id="SSF52047">
    <property type="entry name" value="RNI-like"/>
    <property type="match status" value="1"/>
</dbReference>
<dbReference type="OrthoDB" id="3046363at2759"/>
<name>A0A9P6CU93_9AGAR</name>
<keyword evidence="3" id="KW-1185">Reference proteome</keyword>
<organism evidence="2 3">
    <name type="scientific">Pholiota conissans</name>
    <dbReference type="NCBI Taxonomy" id="109636"/>
    <lineage>
        <taxon>Eukaryota</taxon>
        <taxon>Fungi</taxon>
        <taxon>Dikarya</taxon>
        <taxon>Basidiomycota</taxon>
        <taxon>Agaricomycotina</taxon>
        <taxon>Agaricomycetes</taxon>
        <taxon>Agaricomycetidae</taxon>
        <taxon>Agaricales</taxon>
        <taxon>Agaricineae</taxon>
        <taxon>Strophariaceae</taxon>
        <taxon>Pholiota</taxon>
    </lineage>
</organism>
<accession>A0A9P6CU93</accession>
<evidence type="ECO:0000256" key="1">
    <source>
        <dbReference type="SAM" id="MobiDB-lite"/>
    </source>
</evidence>
<dbReference type="Proteomes" id="UP000807469">
    <property type="component" value="Unassembled WGS sequence"/>
</dbReference>
<evidence type="ECO:0008006" key="4">
    <source>
        <dbReference type="Google" id="ProtNLM"/>
    </source>
</evidence>
<sequence>MASLSPIDKLPYDALREIFMHCVPTYSTYPYIFNNIFKTTPLILSHVCSSWRVVANTSPQLWCYVSQMVAVQYRHGRWMVLKRHIDLIRLWRSKHGSLFPFIHMDVRGPYPFEEEQLFDEDEFSFILEYLASAQYLFVSATIWHQMATRKITCPNLFTVVLHSDGPSSEYRDIISDFHSVMGLTVTHPLQRLSVHGLYFHPDWVLLSPGEWSSLTHVALWDIVISLHFWFDFVRTVPALRWAYLSIYRIEVDHENLIEYSLPQLCSLFIESADAHICDLLSNLYFPTLHTLSLSVRRVSSWRDLEDDAIAKLPNVLKTVPSITTLGLSETLLPTKDDSDESELEWDPSTPEPSVPTTPFWTHTPHLTHFIFEKFFRADTEEIAERIVLYRLDCPIRKLTVVTENLWGATDNITTLEDLVLCEQGSGRERNIRVEFDTETLDEKAWDAAKTWQLVD</sequence>
<dbReference type="EMBL" id="MU155486">
    <property type="protein sequence ID" value="KAF9472914.1"/>
    <property type="molecule type" value="Genomic_DNA"/>
</dbReference>
<evidence type="ECO:0000313" key="3">
    <source>
        <dbReference type="Proteomes" id="UP000807469"/>
    </source>
</evidence>
<evidence type="ECO:0000313" key="2">
    <source>
        <dbReference type="EMBL" id="KAF9472914.1"/>
    </source>
</evidence>
<protein>
    <recommendedName>
        <fullName evidence="4">F-box domain-containing protein</fullName>
    </recommendedName>
</protein>